<keyword evidence="1" id="KW-0371">Homeobox</keyword>
<accession>A0A401FT46</accession>
<reference evidence="2" key="2">
    <citation type="submission" date="2019-01" db="EMBL/GenBank/DDBJ databases">
        <title>Genome sequence of Desulfonema ishimotonii strain Tokyo 01.</title>
        <authorList>
            <person name="Fukui M."/>
        </authorList>
    </citation>
    <scope>NUCLEOTIDE SEQUENCE [LARGE SCALE GENOMIC DNA]</scope>
    <source>
        <strain evidence="2">Tokyo 01</strain>
    </source>
</reference>
<keyword evidence="1" id="KW-0238">DNA-binding</keyword>
<reference evidence="2" key="1">
    <citation type="submission" date="2017-11" db="EMBL/GenBank/DDBJ databases">
        <authorList>
            <person name="Watanabe M."/>
            <person name="Kojima H."/>
        </authorList>
    </citation>
    <scope>NUCLEOTIDE SEQUENCE [LARGE SCALE GENOMIC DNA]</scope>
    <source>
        <strain evidence="2">Tokyo 01</strain>
    </source>
</reference>
<dbReference type="Proteomes" id="UP000288096">
    <property type="component" value="Unassembled WGS sequence"/>
</dbReference>
<dbReference type="RefSeq" id="WP_124327591.1">
    <property type="nucleotide sequence ID" value="NZ_BEXT01000001.1"/>
</dbReference>
<dbReference type="OrthoDB" id="5457758at2"/>
<gene>
    <name evidence="1" type="ORF">DENIS_1084</name>
</gene>
<sequence length="132" mass="14613">MTAYENVFTPEVLEKLFPADRADRFFDALLGDADDGAYDIKLVYKTNTPAELRFEFQLLQRPGKCLACNLTYGLPQVFSRHPVINVSGLVRDISQLMNGNGPCSGWRLGATREISRALHVVPLIVSTEPATA</sequence>
<dbReference type="GO" id="GO:0003677">
    <property type="term" value="F:DNA binding"/>
    <property type="evidence" value="ECO:0007669"/>
    <property type="project" value="UniProtKB-KW"/>
</dbReference>
<proteinExistence type="predicted"/>
<comment type="caution">
    <text evidence="1">The sequence shown here is derived from an EMBL/GenBank/DDBJ whole genome shotgun (WGS) entry which is preliminary data.</text>
</comment>
<name>A0A401FT46_9BACT</name>
<protein>
    <submittedName>
        <fullName evidence="1">Pancreas/duodenum homeobox protein 1</fullName>
    </submittedName>
</protein>
<dbReference type="EMBL" id="BEXT01000001">
    <property type="protein sequence ID" value="GBC60139.1"/>
    <property type="molecule type" value="Genomic_DNA"/>
</dbReference>
<dbReference type="AlphaFoldDB" id="A0A401FT46"/>
<keyword evidence="2" id="KW-1185">Reference proteome</keyword>
<organism evidence="1 2">
    <name type="scientific">Desulfonema ishimotonii</name>
    <dbReference type="NCBI Taxonomy" id="45657"/>
    <lineage>
        <taxon>Bacteria</taxon>
        <taxon>Pseudomonadati</taxon>
        <taxon>Thermodesulfobacteriota</taxon>
        <taxon>Desulfobacteria</taxon>
        <taxon>Desulfobacterales</taxon>
        <taxon>Desulfococcaceae</taxon>
        <taxon>Desulfonema</taxon>
    </lineage>
</organism>
<evidence type="ECO:0000313" key="2">
    <source>
        <dbReference type="Proteomes" id="UP000288096"/>
    </source>
</evidence>
<evidence type="ECO:0000313" key="1">
    <source>
        <dbReference type="EMBL" id="GBC60139.1"/>
    </source>
</evidence>